<dbReference type="Gene3D" id="2.10.109.10">
    <property type="entry name" value="Umud Fragment, subunit A"/>
    <property type="match status" value="1"/>
</dbReference>
<evidence type="ECO:0000313" key="1">
    <source>
        <dbReference type="EMBL" id="PPB83533.1"/>
    </source>
</evidence>
<evidence type="ECO:0008006" key="3">
    <source>
        <dbReference type="Google" id="ProtNLM"/>
    </source>
</evidence>
<sequence>MHLSALYQRLRGYYGYGDSLYPVCTTFSLILRLRRRRTALRYSSGRQVLVKRLQRLHGPYRRVISANADYPPYEVPIENANDQRGFAVIGRVVWFGRQV</sequence>
<dbReference type="InterPro" id="IPR036286">
    <property type="entry name" value="LexA/Signal_pep-like_sf"/>
</dbReference>
<dbReference type="SUPFAM" id="SSF51306">
    <property type="entry name" value="LexA/Signal peptidase"/>
    <property type="match status" value="1"/>
</dbReference>
<dbReference type="InterPro" id="IPR039418">
    <property type="entry name" value="LexA-like"/>
</dbReference>
<name>A0A2P5KA16_9BURK</name>
<organism evidence="1 2">
    <name type="scientific">Mycetohabitans endofungorum</name>
    <dbReference type="NCBI Taxonomy" id="417203"/>
    <lineage>
        <taxon>Bacteria</taxon>
        <taxon>Pseudomonadati</taxon>
        <taxon>Pseudomonadota</taxon>
        <taxon>Betaproteobacteria</taxon>
        <taxon>Burkholderiales</taxon>
        <taxon>Burkholderiaceae</taxon>
        <taxon>Mycetohabitans</taxon>
    </lineage>
</organism>
<accession>A0A2P5KA16</accession>
<proteinExistence type="predicted"/>
<comment type="caution">
    <text evidence="1">The sequence shown here is derived from an EMBL/GenBank/DDBJ whole genome shotgun (WGS) entry which is preliminary data.</text>
</comment>
<dbReference type="EMBL" id="PRDW01000007">
    <property type="protein sequence ID" value="PPB83533.1"/>
    <property type="molecule type" value="Genomic_DNA"/>
</dbReference>
<dbReference type="AlphaFoldDB" id="A0A2P5KA16"/>
<keyword evidence="2" id="KW-1185">Reference proteome</keyword>
<dbReference type="CDD" id="cd06529">
    <property type="entry name" value="S24_LexA-like"/>
    <property type="match status" value="1"/>
</dbReference>
<gene>
    <name evidence="1" type="ORF">B0O95_10748</name>
</gene>
<protein>
    <recommendedName>
        <fullName evidence="3">Peptidase S24-like protein</fullName>
    </recommendedName>
</protein>
<evidence type="ECO:0000313" key="2">
    <source>
        <dbReference type="Proteomes" id="UP000243096"/>
    </source>
</evidence>
<reference evidence="1 2" key="1">
    <citation type="submission" date="2018-01" db="EMBL/GenBank/DDBJ databases">
        <title>Genomic Encyclopedia of Type Strains, Phase III (KMG-III): the genomes of soil and plant-associated and newly described type strains.</title>
        <authorList>
            <person name="Whitman W."/>
        </authorList>
    </citation>
    <scope>NUCLEOTIDE SEQUENCE [LARGE SCALE GENOMIC DNA]</scope>
    <source>
        <strain evidence="1 2">HKI456</strain>
    </source>
</reference>
<dbReference type="Proteomes" id="UP000243096">
    <property type="component" value="Unassembled WGS sequence"/>
</dbReference>